<dbReference type="Proteomes" id="UP000827284">
    <property type="component" value="Unassembled WGS sequence"/>
</dbReference>
<dbReference type="EMBL" id="BQFW01000002">
    <property type="protein sequence ID" value="GJJ68863.1"/>
    <property type="molecule type" value="Genomic_DNA"/>
</dbReference>
<feature type="chain" id="PRO_5040499431" evidence="3">
    <location>
        <begin position="30"/>
        <end position="466"/>
    </location>
</feature>
<keyword evidence="2" id="KW-0472">Membrane</keyword>
<feature type="compositionally biased region" description="Low complexity" evidence="1">
    <location>
        <begin position="258"/>
        <end position="270"/>
    </location>
</feature>
<dbReference type="AlphaFoldDB" id="A0A9P3H351"/>
<keyword evidence="2" id="KW-0812">Transmembrane</keyword>
<feature type="region of interest" description="Disordered" evidence="1">
    <location>
        <begin position="66"/>
        <end position="86"/>
    </location>
</feature>
<reference evidence="4" key="2">
    <citation type="journal article" date="2022" name="Microbiol. Resour. Announc.">
        <title>Whole-Genome Sequence of Entomortierella parvispora E1425, a Mucoromycotan Fungus Associated with Burkholderiaceae-Related Endosymbiotic Bacteria.</title>
        <authorList>
            <person name="Herlambang A."/>
            <person name="Guo Y."/>
            <person name="Takashima Y."/>
            <person name="Narisawa K."/>
            <person name="Ohta H."/>
            <person name="Nishizawa T."/>
        </authorList>
    </citation>
    <scope>NUCLEOTIDE SEQUENCE</scope>
    <source>
        <strain evidence="4">E1425</strain>
    </source>
</reference>
<feature type="region of interest" description="Disordered" evidence="1">
    <location>
        <begin position="238"/>
        <end position="286"/>
    </location>
</feature>
<evidence type="ECO:0000256" key="1">
    <source>
        <dbReference type="SAM" id="MobiDB-lite"/>
    </source>
</evidence>
<dbReference type="OrthoDB" id="2446616at2759"/>
<keyword evidence="3" id="KW-0732">Signal</keyword>
<feature type="transmembrane region" description="Helical" evidence="2">
    <location>
        <begin position="209"/>
        <end position="229"/>
    </location>
</feature>
<evidence type="ECO:0000313" key="5">
    <source>
        <dbReference type="Proteomes" id="UP000827284"/>
    </source>
</evidence>
<evidence type="ECO:0000313" key="4">
    <source>
        <dbReference type="EMBL" id="GJJ68863.1"/>
    </source>
</evidence>
<gene>
    <name evidence="4" type="ORF">EMPS_01209</name>
</gene>
<evidence type="ECO:0000256" key="3">
    <source>
        <dbReference type="SAM" id="SignalP"/>
    </source>
</evidence>
<feature type="signal peptide" evidence="3">
    <location>
        <begin position="1"/>
        <end position="29"/>
    </location>
</feature>
<accession>A0A9P3H351</accession>
<comment type="caution">
    <text evidence="4">The sequence shown here is derived from an EMBL/GenBank/DDBJ whole genome shotgun (WGS) entry which is preliminary data.</text>
</comment>
<keyword evidence="5" id="KW-1185">Reference proteome</keyword>
<proteinExistence type="predicted"/>
<protein>
    <submittedName>
        <fullName evidence="4">Uncharacterized protein</fullName>
    </submittedName>
</protein>
<keyword evidence="2" id="KW-1133">Transmembrane helix</keyword>
<evidence type="ECO:0000256" key="2">
    <source>
        <dbReference type="SAM" id="Phobius"/>
    </source>
</evidence>
<organism evidence="4 5">
    <name type="scientific">Entomortierella parvispora</name>
    <dbReference type="NCBI Taxonomy" id="205924"/>
    <lineage>
        <taxon>Eukaryota</taxon>
        <taxon>Fungi</taxon>
        <taxon>Fungi incertae sedis</taxon>
        <taxon>Mucoromycota</taxon>
        <taxon>Mortierellomycotina</taxon>
        <taxon>Mortierellomycetes</taxon>
        <taxon>Mortierellales</taxon>
        <taxon>Mortierellaceae</taxon>
        <taxon>Entomortierella</taxon>
    </lineage>
</organism>
<reference evidence="4" key="1">
    <citation type="submission" date="2021-11" db="EMBL/GenBank/DDBJ databases">
        <authorList>
            <person name="Herlambang A."/>
            <person name="Guo Y."/>
            <person name="Takashima Y."/>
            <person name="Nishizawa T."/>
        </authorList>
    </citation>
    <scope>NUCLEOTIDE SEQUENCE</scope>
    <source>
        <strain evidence="4">E1425</strain>
    </source>
</reference>
<name>A0A9P3H351_9FUNG</name>
<sequence length="466" mass="49036">MMFPRRGVTASFVVLCATAFLLAPSNVIAAPEVIASSSATVVVPPATTTTAPVSVIRTTTTTALVPPPTSATLPPISKPPTTTTLPPPIVTTTTTSALPTNTPALNTTCMSTASCQQNQLCAYTPTNVVTGICQDMLQGQTLCVGNPIQPCTQNSDCRSPAFSYCGLDKISNTMVCTGLGIPGTSSACNASSGSSSGDKSSNLTKTLEYAGIGLGCVVVLALSFFLVRWKRNRSRSKMPDFDQIDYGMSNRRRSEPRSSLGAANALSGGARTSEQAYPFSNRPHAGINTAAADDQDVYYDDQYYQDPNMAYSQNMHPMTGMAGGAAMKDPYHNGHDQYDPNSYDQNGYAYDQAYYKETYGDYDQHGNYVGTDAGAGGFYDHSGYGDYGHQPVDHSHVPQAESVVSGESTAVSAPAAAARQPRHRDYAADQYGVEPSELDFGGSGHGSQLAGGASGAPAHGGYGRQY</sequence>
<feature type="region of interest" description="Disordered" evidence="1">
    <location>
        <begin position="435"/>
        <end position="466"/>
    </location>
</feature>
<feature type="compositionally biased region" description="Gly residues" evidence="1">
    <location>
        <begin position="452"/>
        <end position="466"/>
    </location>
</feature>